<dbReference type="STRING" id="299255.SAMN02745129_0497"/>
<accession>A0A1M5ZQY1</accession>
<dbReference type="PANTHER" id="PTHR45947:SF3">
    <property type="entry name" value="SULFOQUINOVOSYL TRANSFERASE SQD2"/>
    <property type="match status" value="1"/>
</dbReference>
<keyword evidence="2" id="KW-0808">Transferase</keyword>
<dbReference type="GO" id="GO:0016757">
    <property type="term" value="F:glycosyltransferase activity"/>
    <property type="evidence" value="ECO:0007669"/>
    <property type="project" value="InterPro"/>
</dbReference>
<dbReference type="RefSeq" id="WP_067665817.1">
    <property type="nucleotide sequence ID" value="NZ_FQXG01000015.1"/>
</dbReference>
<keyword evidence="3" id="KW-1185">Reference proteome</keyword>
<evidence type="ECO:0000313" key="3">
    <source>
        <dbReference type="Proteomes" id="UP000184268"/>
    </source>
</evidence>
<dbReference type="AlphaFoldDB" id="A0A1M5ZQY1"/>
<evidence type="ECO:0000313" key="2">
    <source>
        <dbReference type="EMBL" id="SHI26529.1"/>
    </source>
</evidence>
<dbReference type="EMBL" id="FQXG01000015">
    <property type="protein sequence ID" value="SHI26529.1"/>
    <property type="molecule type" value="Genomic_DNA"/>
</dbReference>
<dbReference type="InterPro" id="IPR001296">
    <property type="entry name" value="Glyco_trans_1"/>
</dbReference>
<dbReference type="Gene3D" id="3.40.50.2000">
    <property type="entry name" value="Glycogen Phosphorylase B"/>
    <property type="match status" value="2"/>
</dbReference>
<gene>
    <name evidence="2" type="ORF">SAMN02745129_0497</name>
</gene>
<organism evidence="2 3">
    <name type="scientific">Ferrimonas marina</name>
    <dbReference type="NCBI Taxonomy" id="299255"/>
    <lineage>
        <taxon>Bacteria</taxon>
        <taxon>Pseudomonadati</taxon>
        <taxon>Pseudomonadota</taxon>
        <taxon>Gammaproteobacteria</taxon>
        <taxon>Alteromonadales</taxon>
        <taxon>Ferrimonadaceae</taxon>
        <taxon>Ferrimonas</taxon>
    </lineage>
</organism>
<sequence length="383" mass="43086">MQDAGKSVIVAFMLGESATRLTQSGFLNIDATLAAAYLEKGLFDTVYWLTYDANDAEVLAQLKAEGKIAQGIELLTPPSWANRGLGKLWYSVAAPWIHRQQFRAAEACICQQTSGSWTGFIGKLLFGTRFVYRYGHSLWRRHWDRKQWLRLAFSWPLDRILTRFSDHTLVCTHLDYHNNRHIRTVTLCPNFIDTRSINDLPPWAERQERAVYVGRLMSFKNVFNMVEACARVGWPLEVFGDGPLRQEMMAHAEKVGAEVIFHGIQPNEVIREHLPSFKYHLLVSNFEGMPKALLEGMAAGSLCLVTPIFGCTEIIDDGINGLVAGGEDVDSLVALFEKAKTADGQRLGEQAVAKIHSHYSLERVVELHQQALFDQPPIVSAQT</sequence>
<reference evidence="2 3" key="1">
    <citation type="submission" date="2016-11" db="EMBL/GenBank/DDBJ databases">
        <authorList>
            <person name="Jaros S."/>
            <person name="Januszkiewicz K."/>
            <person name="Wedrychowicz H."/>
        </authorList>
    </citation>
    <scope>NUCLEOTIDE SEQUENCE [LARGE SCALE GENOMIC DNA]</scope>
    <source>
        <strain evidence="2 3">DSM 16917</strain>
    </source>
</reference>
<dbReference type="OrthoDB" id="9768937at2"/>
<feature type="domain" description="Glycosyl transferase family 1" evidence="1">
    <location>
        <begin position="203"/>
        <end position="341"/>
    </location>
</feature>
<dbReference type="SUPFAM" id="SSF53756">
    <property type="entry name" value="UDP-Glycosyltransferase/glycogen phosphorylase"/>
    <property type="match status" value="1"/>
</dbReference>
<dbReference type="Proteomes" id="UP000184268">
    <property type="component" value="Unassembled WGS sequence"/>
</dbReference>
<proteinExistence type="predicted"/>
<dbReference type="CDD" id="cd03801">
    <property type="entry name" value="GT4_PimA-like"/>
    <property type="match status" value="1"/>
</dbReference>
<name>A0A1M5ZQY1_9GAMM</name>
<evidence type="ECO:0000259" key="1">
    <source>
        <dbReference type="Pfam" id="PF00534"/>
    </source>
</evidence>
<protein>
    <submittedName>
        <fullName evidence="2">Glycosyl transferases group 1</fullName>
    </submittedName>
</protein>
<dbReference type="InterPro" id="IPR050194">
    <property type="entry name" value="Glycosyltransferase_grp1"/>
</dbReference>
<dbReference type="Pfam" id="PF00534">
    <property type="entry name" value="Glycos_transf_1"/>
    <property type="match status" value="1"/>
</dbReference>
<dbReference type="PANTHER" id="PTHR45947">
    <property type="entry name" value="SULFOQUINOVOSYL TRANSFERASE SQD2"/>
    <property type="match status" value="1"/>
</dbReference>